<feature type="region of interest" description="Disordered" evidence="1">
    <location>
        <begin position="1"/>
        <end position="22"/>
    </location>
</feature>
<dbReference type="Gene3D" id="2.30.30.100">
    <property type="match status" value="1"/>
</dbReference>
<evidence type="ECO:0000313" key="2">
    <source>
        <dbReference type="EMBL" id="KAL3383765.1"/>
    </source>
</evidence>
<gene>
    <name evidence="2" type="ORF">TKK_020425</name>
</gene>
<proteinExistence type="predicted"/>
<comment type="caution">
    <text evidence="2">The sequence shown here is derived from an EMBL/GenBank/DDBJ whole genome shotgun (WGS) entry which is preliminary data.</text>
</comment>
<protein>
    <recommendedName>
        <fullName evidence="4">Gem-associated protein 7</fullName>
    </recommendedName>
</protein>
<dbReference type="EMBL" id="JBJJXI010000182">
    <property type="protein sequence ID" value="KAL3383765.1"/>
    <property type="molecule type" value="Genomic_DNA"/>
</dbReference>
<dbReference type="InterPro" id="IPR020338">
    <property type="entry name" value="SMN_gemin7"/>
</dbReference>
<keyword evidence="3" id="KW-1185">Reference proteome</keyword>
<sequence length="113" mass="12911">MSNDVDKQSSPKADEKQDENGFDKFLEEDCAQPAKQEARAFLRERFLRVITGIIGKPAKFHLYENTTVAAEFRGCDIDFLELYVRKLSTPLGTIPEAVLRTNDVIHFELDHPI</sequence>
<dbReference type="AlphaFoldDB" id="A0ABD2VSR0"/>
<dbReference type="Proteomes" id="UP001627154">
    <property type="component" value="Unassembled WGS sequence"/>
</dbReference>
<dbReference type="PANTHER" id="PTHR14679:SF1">
    <property type="entry name" value="GEM-ASSOCIATED PROTEIN 7"/>
    <property type="match status" value="1"/>
</dbReference>
<dbReference type="Pfam" id="PF11095">
    <property type="entry name" value="Gemin7"/>
    <property type="match status" value="1"/>
</dbReference>
<evidence type="ECO:0008006" key="4">
    <source>
        <dbReference type="Google" id="ProtNLM"/>
    </source>
</evidence>
<evidence type="ECO:0000313" key="3">
    <source>
        <dbReference type="Proteomes" id="UP001627154"/>
    </source>
</evidence>
<reference evidence="2 3" key="1">
    <citation type="journal article" date="2024" name="bioRxiv">
        <title>A reference genome for Trichogramma kaykai: A tiny desert-dwelling parasitoid wasp with competing sex-ratio distorters.</title>
        <authorList>
            <person name="Culotta J."/>
            <person name="Lindsey A.R."/>
        </authorList>
    </citation>
    <scope>NUCLEOTIDE SEQUENCE [LARGE SCALE GENOMIC DNA]</scope>
    <source>
        <strain evidence="2 3">KSX58</strain>
    </source>
</reference>
<accession>A0ABD2VSR0</accession>
<dbReference type="CDD" id="cd11677">
    <property type="entry name" value="Gemin7"/>
    <property type="match status" value="1"/>
</dbReference>
<evidence type="ECO:0000256" key="1">
    <source>
        <dbReference type="SAM" id="MobiDB-lite"/>
    </source>
</evidence>
<dbReference type="PANTHER" id="PTHR14679">
    <property type="entry name" value="GEM-ASSOCIATED PROTEIN 7"/>
    <property type="match status" value="1"/>
</dbReference>
<name>A0ABD2VSR0_9HYME</name>
<organism evidence="2 3">
    <name type="scientific">Trichogramma kaykai</name>
    <dbReference type="NCBI Taxonomy" id="54128"/>
    <lineage>
        <taxon>Eukaryota</taxon>
        <taxon>Metazoa</taxon>
        <taxon>Ecdysozoa</taxon>
        <taxon>Arthropoda</taxon>
        <taxon>Hexapoda</taxon>
        <taxon>Insecta</taxon>
        <taxon>Pterygota</taxon>
        <taxon>Neoptera</taxon>
        <taxon>Endopterygota</taxon>
        <taxon>Hymenoptera</taxon>
        <taxon>Apocrita</taxon>
        <taxon>Proctotrupomorpha</taxon>
        <taxon>Chalcidoidea</taxon>
        <taxon>Trichogrammatidae</taxon>
        <taxon>Trichogramma</taxon>
    </lineage>
</organism>